<dbReference type="EMBL" id="ASQA01000016">
    <property type="protein sequence ID" value="ETT85811.1"/>
    <property type="molecule type" value="Genomic_DNA"/>
</dbReference>
<dbReference type="PANTHER" id="PTHR43289:SF34">
    <property type="entry name" value="SERINE_THREONINE-PROTEIN KINASE YBDM-RELATED"/>
    <property type="match status" value="1"/>
</dbReference>
<dbReference type="PROSITE" id="PS50011">
    <property type="entry name" value="PROTEIN_KINASE_DOM"/>
    <property type="match status" value="1"/>
</dbReference>
<gene>
    <name evidence="17" type="ORF">C176_10282</name>
</gene>
<feature type="domain" description="PASTA" evidence="16">
    <location>
        <begin position="498"/>
        <end position="565"/>
    </location>
</feature>
<evidence type="ECO:0000313" key="17">
    <source>
        <dbReference type="EMBL" id="ETT85811.1"/>
    </source>
</evidence>
<dbReference type="Gene3D" id="3.30.200.20">
    <property type="entry name" value="Phosphorylase Kinase, domain 1"/>
    <property type="match status" value="1"/>
</dbReference>
<proteinExistence type="predicted"/>
<evidence type="ECO:0000313" key="18">
    <source>
        <dbReference type="Proteomes" id="UP000019062"/>
    </source>
</evidence>
<evidence type="ECO:0000256" key="3">
    <source>
        <dbReference type="ARBA" id="ARBA00022544"/>
    </source>
</evidence>
<dbReference type="SUPFAM" id="SSF56112">
    <property type="entry name" value="Protein kinase-like (PK-like)"/>
    <property type="match status" value="1"/>
</dbReference>
<organism evidence="17 18">
    <name type="scientific">Viridibacillus arenosi FSL R5-213</name>
    <dbReference type="NCBI Taxonomy" id="1227360"/>
    <lineage>
        <taxon>Bacteria</taxon>
        <taxon>Bacillati</taxon>
        <taxon>Bacillota</taxon>
        <taxon>Bacilli</taxon>
        <taxon>Bacillales</taxon>
        <taxon>Caryophanaceae</taxon>
        <taxon>Viridibacillus</taxon>
    </lineage>
</organism>
<dbReference type="EC" id="2.7.11.1" evidence="1"/>
<evidence type="ECO:0000259" key="15">
    <source>
        <dbReference type="PROSITE" id="PS50011"/>
    </source>
</evidence>
<comment type="subcellular location">
    <subcellularLocation>
        <location evidence="11">Spore membrane</location>
        <topology evidence="11">Single-pass type II membrane protein</topology>
    </subcellularLocation>
</comment>
<keyword evidence="2" id="KW-0723">Serine/threonine-protein kinase</keyword>
<feature type="domain" description="Protein kinase" evidence="15">
    <location>
        <begin position="11"/>
        <end position="271"/>
    </location>
</feature>
<comment type="catalytic activity">
    <reaction evidence="10">
        <text>L-seryl-[protein] + ATP = O-phospho-L-seryl-[protein] + ADP + H(+)</text>
        <dbReference type="Rhea" id="RHEA:17989"/>
        <dbReference type="Rhea" id="RHEA-COMP:9863"/>
        <dbReference type="Rhea" id="RHEA-COMP:11604"/>
        <dbReference type="ChEBI" id="CHEBI:15378"/>
        <dbReference type="ChEBI" id="CHEBI:29999"/>
        <dbReference type="ChEBI" id="CHEBI:30616"/>
        <dbReference type="ChEBI" id="CHEBI:83421"/>
        <dbReference type="ChEBI" id="CHEBI:456216"/>
        <dbReference type="EC" id="2.7.11.1"/>
    </reaction>
</comment>
<feature type="domain" description="PASTA" evidence="16">
    <location>
        <begin position="430"/>
        <end position="497"/>
    </location>
</feature>
<evidence type="ECO:0000256" key="7">
    <source>
        <dbReference type="ARBA" id="ARBA00022840"/>
    </source>
</evidence>
<feature type="transmembrane region" description="Helical" evidence="14">
    <location>
        <begin position="336"/>
        <end position="357"/>
    </location>
</feature>
<keyword evidence="4" id="KW-0808">Transferase</keyword>
<dbReference type="PROSITE" id="PS00107">
    <property type="entry name" value="PROTEIN_KINASE_ATP"/>
    <property type="match status" value="1"/>
</dbReference>
<dbReference type="Proteomes" id="UP000019062">
    <property type="component" value="Unassembled WGS sequence"/>
</dbReference>
<dbReference type="InterPro" id="IPR008271">
    <property type="entry name" value="Ser/Thr_kinase_AS"/>
</dbReference>
<evidence type="ECO:0000256" key="12">
    <source>
        <dbReference type="ARBA" id="ARBA00070041"/>
    </source>
</evidence>
<sequence length="660" mass="74098">MLVGKRLSGRYKVLEWIGGGGMSNVYLAHDMILDRDVAIKVLRYSFSDEEELHRRFQREALSATSLTHPNIVSIYDVGEDGDMHYLVMEYVEGKTLKQYIQEFAPLSPVKCVMIMEQLTSAIAHAHQNQIVHRDIKPQNILMDQDGNVKITDFGIAIALTATSFTQTNSVLGTVHYLSPEQARGGTATKKSDIYALGIVLYELLTGKLPFMGESAVSIALKHLQSETPSVRAIVPSIPQSLENVVFKATAKDPAHRYFTVEELQEDLSTVLEENRSQESKFMPPVDHDETKAMPAITKAQMIRNVDIEKTKEIPVVEDNKHKEKKGGKKKSKKRKLLLLVSGIITFLLLFILVLVLYPNLFKEKKVEVPDVAGQELAKVIDLLEEKGFEIGRQTEQASEDIKEGDVISTNPAAGKELKKGSEIDIMVSSGQKKVTLIDYRGRDIEQVKKLLSKYKFKDIETKTKHSDQEPGTILDQTPDASDEVVPADTIIVFTVSEGLEQAQVGSLLRYDEDALKSYAKSSGFNVHIAKEENSETVPKGQVISQTPQAGTMASIGSTINVVISKGPLQKSVKFYEAIIDIPYDPEEEDEEQEIRIYVQDRKRSIADVDQQFKIYESKKIRLPLAVEEGQKAIYRIVRDDKIIIDETITFEQLEKMEKLQ</sequence>
<evidence type="ECO:0000256" key="2">
    <source>
        <dbReference type="ARBA" id="ARBA00022527"/>
    </source>
</evidence>
<dbReference type="SMART" id="SM00220">
    <property type="entry name" value="S_TKc"/>
    <property type="match status" value="1"/>
</dbReference>
<feature type="domain" description="PASTA" evidence="16">
    <location>
        <begin position="362"/>
        <end position="429"/>
    </location>
</feature>
<evidence type="ECO:0000256" key="1">
    <source>
        <dbReference type="ARBA" id="ARBA00012513"/>
    </source>
</evidence>
<dbReference type="GO" id="GO:0009847">
    <property type="term" value="P:spore germination"/>
    <property type="evidence" value="ECO:0007669"/>
    <property type="project" value="UniProtKB-ARBA"/>
</dbReference>
<evidence type="ECO:0000256" key="11">
    <source>
        <dbReference type="ARBA" id="ARBA00060432"/>
    </source>
</evidence>
<keyword evidence="3" id="KW-0309">Germination</keyword>
<name>W4F157_9BACL</name>
<dbReference type="GO" id="GO:0004674">
    <property type="term" value="F:protein serine/threonine kinase activity"/>
    <property type="evidence" value="ECO:0007669"/>
    <property type="project" value="UniProtKB-KW"/>
</dbReference>
<keyword evidence="5 13" id="KW-0547">Nucleotide-binding</keyword>
<protein>
    <recommendedName>
        <fullName evidence="12">Serine/threonine-protein kinase PrkC</fullName>
        <ecNumber evidence="1">2.7.11.1</ecNumber>
    </recommendedName>
</protein>
<evidence type="ECO:0000256" key="9">
    <source>
        <dbReference type="ARBA" id="ARBA00047899"/>
    </source>
</evidence>
<dbReference type="PATRIC" id="fig|1227360.4.peg.2095"/>
<dbReference type="PROSITE" id="PS00108">
    <property type="entry name" value="PROTEIN_KINASE_ST"/>
    <property type="match status" value="1"/>
</dbReference>
<dbReference type="RefSeq" id="WP_038183970.1">
    <property type="nucleotide sequence ID" value="NZ_ASQA01000016.1"/>
</dbReference>
<keyword evidence="14" id="KW-0472">Membrane</keyword>
<dbReference type="FunFam" id="1.10.510.10:FF:000021">
    <property type="entry name" value="Serine/threonine protein kinase"/>
    <property type="match status" value="1"/>
</dbReference>
<dbReference type="GO" id="GO:0007165">
    <property type="term" value="P:signal transduction"/>
    <property type="evidence" value="ECO:0007669"/>
    <property type="project" value="UniProtKB-ARBA"/>
</dbReference>
<keyword evidence="7 13" id="KW-0067">ATP-binding</keyword>
<keyword evidence="8" id="KW-0735">Signal-anchor</keyword>
<keyword evidence="18" id="KW-1185">Reference proteome</keyword>
<keyword evidence="14" id="KW-0812">Transmembrane</keyword>
<dbReference type="Gene3D" id="2.60.40.2560">
    <property type="match status" value="1"/>
</dbReference>
<dbReference type="eggNOG" id="COG0515">
    <property type="taxonomic scope" value="Bacteria"/>
</dbReference>
<keyword evidence="14" id="KW-1133">Transmembrane helix</keyword>
<dbReference type="InterPro" id="IPR005543">
    <property type="entry name" value="PASTA_dom"/>
</dbReference>
<dbReference type="Gene3D" id="3.30.10.20">
    <property type="match status" value="3"/>
</dbReference>
<reference evidence="17 18" key="1">
    <citation type="journal article" date="2014" name="BMC Genomics">
        <title>Genomic comparison of sporeforming bacilli isolated from milk.</title>
        <authorList>
            <person name="Moreno Switt A.I."/>
            <person name="Andrus A.D."/>
            <person name="Ranieri M.L."/>
            <person name="Orsi R.H."/>
            <person name="Ivy R."/>
            <person name="den Bakker H.C."/>
            <person name="Martin N.H."/>
            <person name="Wiedmann M."/>
            <person name="Boor K.J."/>
        </authorList>
    </citation>
    <scope>NUCLEOTIDE SEQUENCE [LARGE SCALE GENOMIC DNA]</scope>
    <source>
        <strain evidence="17 18">FSL R5-213</strain>
    </source>
</reference>
<dbReference type="FunFam" id="3.30.200.20:FF:000035">
    <property type="entry name" value="Serine/threonine protein kinase Stk1"/>
    <property type="match status" value="1"/>
</dbReference>
<dbReference type="Pfam" id="PF00069">
    <property type="entry name" value="Pkinase"/>
    <property type="match status" value="1"/>
</dbReference>
<evidence type="ECO:0000256" key="8">
    <source>
        <dbReference type="ARBA" id="ARBA00022968"/>
    </source>
</evidence>
<dbReference type="NCBIfam" id="NF033483">
    <property type="entry name" value="PknB_PASTA_kin"/>
    <property type="match status" value="1"/>
</dbReference>
<keyword evidence="6 17" id="KW-0418">Kinase</keyword>
<dbReference type="GO" id="GO:0005524">
    <property type="term" value="F:ATP binding"/>
    <property type="evidence" value="ECO:0007669"/>
    <property type="project" value="UniProtKB-UniRule"/>
</dbReference>
<feature type="binding site" evidence="13">
    <location>
        <position position="40"/>
    </location>
    <ligand>
        <name>ATP</name>
        <dbReference type="ChEBI" id="CHEBI:30616"/>
    </ligand>
</feature>
<evidence type="ECO:0000256" key="5">
    <source>
        <dbReference type="ARBA" id="ARBA00022741"/>
    </source>
</evidence>
<dbReference type="InterPro" id="IPR017441">
    <property type="entry name" value="Protein_kinase_ATP_BS"/>
</dbReference>
<evidence type="ECO:0000256" key="4">
    <source>
        <dbReference type="ARBA" id="ARBA00022679"/>
    </source>
</evidence>
<comment type="caution">
    <text evidence="17">The sequence shown here is derived from an EMBL/GenBank/DDBJ whole genome shotgun (WGS) entry which is preliminary data.</text>
</comment>
<dbReference type="PROSITE" id="PS51178">
    <property type="entry name" value="PASTA"/>
    <property type="match status" value="3"/>
</dbReference>
<dbReference type="GO" id="GO:0071224">
    <property type="term" value="P:cellular response to peptidoglycan"/>
    <property type="evidence" value="ECO:0007669"/>
    <property type="project" value="UniProtKB-ARBA"/>
</dbReference>
<evidence type="ECO:0000256" key="10">
    <source>
        <dbReference type="ARBA" id="ARBA00048679"/>
    </source>
</evidence>
<evidence type="ECO:0000256" key="14">
    <source>
        <dbReference type="SAM" id="Phobius"/>
    </source>
</evidence>
<evidence type="ECO:0000259" key="16">
    <source>
        <dbReference type="PROSITE" id="PS51178"/>
    </source>
</evidence>
<dbReference type="Pfam" id="PF03793">
    <property type="entry name" value="PASTA"/>
    <property type="match status" value="3"/>
</dbReference>
<accession>W4F157</accession>
<dbReference type="PANTHER" id="PTHR43289">
    <property type="entry name" value="MITOGEN-ACTIVATED PROTEIN KINASE KINASE KINASE 20-RELATED"/>
    <property type="match status" value="1"/>
</dbReference>
<dbReference type="CDD" id="cd14014">
    <property type="entry name" value="STKc_PknB_like"/>
    <property type="match status" value="1"/>
</dbReference>
<dbReference type="InterPro" id="IPR000719">
    <property type="entry name" value="Prot_kinase_dom"/>
</dbReference>
<evidence type="ECO:0000256" key="6">
    <source>
        <dbReference type="ARBA" id="ARBA00022777"/>
    </source>
</evidence>
<dbReference type="InterPro" id="IPR011009">
    <property type="entry name" value="Kinase-like_dom_sf"/>
</dbReference>
<evidence type="ECO:0000256" key="13">
    <source>
        <dbReference type="PROSITE-ProRule" id="PRU10141"/>
    </source>
</evidence>
<dbReference type="Pfam" id="PF21160">
    <property type="entry name" value="PrkC-like_PASTA-like"/>
    <property type="match status" value="1"/>
</dbReference>
<dbReference type="CDD" id="cd06577">
    <property type="entry name" value="PASTA_pknB"/>
    <property type="match status" value="3"/>
</dbReference>
<dbReference type="SMART" id="SM00740">
    <property type="entry name" value="PASTA"/>
    <property type="match status" value="3"/>
</dbReference>
<dbReference type="eggNOG" id="COG2815">
    <property type="taxonomic scope" value="Bacteria"/>
</dbReference>
<dbReference type="AlphaFoldDB" id="W4F157"/>
<dbReference type="Gene3D" id="1.10.510.10">
    <property type="entry name" value="Transferase(Phosphotransferase) domain 1"/>
    <property type="match status" value="1"/>
</dbReference>
<comment type="catalytic activity">
    <reaction evidence="9">
        <text>L-threonyl-[protein] + ATP = O-phospho-L-threonyl-[protein] + ADP + H(+)</text>
        <dbReference type="Rhea" id="RHEA:46608"/>
        <dbReference type="Rhea" id="RHEA-COMP:11060"/>
        <dbReference type="Rhea" id="RHEA-COMP:11605"/>
        <dbReference type="ChEBI" id="CHEBI:15378"/>
        <dbReference type="ChEBI" id="CHEBI:30013"/>
        <dbReference type="ChEBI" id="CHEBI:30616"/>
        <dbReference type="ChEBI" id="CHEBI:61977"/>
        <dbReference type="ChEBI" id="CHEBI:456216"/>
        <dbReference type="EC" id="2.7.11.1"/>
    </reaction>
</comment>